<dbReference type="Pfam" id="PF00191">
    <property type="entry name" value="Annexin"/>
    <property type="match status" value="1"/>
</dbReference>
<accession>A0A3P7BPH8</accession>
<evidence type="ECO:0000256" key="3">
    <source>
        <dbReference type="ARBA" id="ARBA00023216"/>
    </source>
</evidence>
<dbReference type="Proteomes" id="UP000275846">
    <property type="component" value="Unassembled WGS sequence"/>
</dbReference>
<dbReference type="PANTHER" id="PTHR10502:SF102">
    <property type="entry name" value="ANNEXIN B11"/>
    <property type="match status" value="1"/>
</dbReference>
<dbReference type="InterPro" id="IPR018502">
    <property type="entry name" value="Annexin_repeat"/>
</dbReference>
<dbReference type="PROSITE" id="PS51897">
    <property type="entry name" value="ANNEXIN_2"/>
    <property type="match status" value="1"/>
</dbReference>
<dbReference type="OrthoDB" id="37886at2759"/>
<dbReference type="InterPro" id="IPR037104">
    <property type="entry name" value="Annexin_sf"/>
</dbReference>
<dbReference type="STRING" id="70667.A0A3P7BPH8"/>
<keyword evidence="2" id="KW-0677">Repeat</keyword>
<protein>
    <recommendedName>
        <fullName evidence="6">Annexin</fullName>
    </recommendedName>
</protein>
<dbReference type="GO" id="GO:0001786">
    <property type="term" value="F:phosphatidylserine binding"/>
    <property type="evidence" value="ECO:0007669"/>
    <property type="project" value="TreeGrafter"/>
</dbReference>
<organism evidence="4 5">
    <name type="scientific">Schistocephalus solidus</name>
    <name type="common">Tapeworm</name>
    <dbReference type="NCBI Taxonomy" id="70667"/>
    <lineage>
        <taxon>Eukaryota</taxon>
        <taxon>Metazoa</taxon>
        <taxon>Spiralia</taxon>
        <taxon>Lophotrochozoa</taxon>
        <taxon>Platyhelminthes</taxon>
        <taxon>Cestoda</taxon>
        <taxon>Eucestoda</taxon>
        <taxon>Diphyllobothriidea</taxon>
        <taxon>Diphyllobothriidae</taxon>
        <taxon>Schistocephalus</taxon>
    </lineage>
</organism>
<dbReference type="EMBL" id="UYSU01009952">
    <property type="protein sequence ID" value="VDL88312.1"/>
    <property type="molecule type" value="Genomic_DNA"/>
</dbReference>
<dbReference type="InterPro" id="IPR001464">
    <property type="entry name" value="Annexin"/>
</dbReference>
<comment type="similarity">
    <text evidence="1">Belongs to the annexin family.</text>
</comment>
<dbReference type="GO" id="GO:0005544">
    <property type="term" value="F:calcium-dependent phospholipid binding"/>
    <property type="evidence" value="ECO:0007669"/>
    <property type="project" value="InterPro"/>
</dbReference>
<dbReference type="AlphaFoldDB" id="A0A3P7BPH8"/>
<evidence type="ECO:0000313" key="4">
    <source>
        <dbReference type="EMBL" id="VDL88312.1"/>
    </source>
</evidence>
<proteinExistence type="inferred from homology"/>
<name>A0A3P7BPH8_SCHSO</name>
<evidence type="ECO:0000313" key="5">
    <source>
        <dbReference type="Proteomes" id="UP000275846"/>
    </source>
</evidence>
<gene>
    <name evidence="4" type="ORF">SSLN_LOCUS1927</name>
</gene>
<evidence type="ECO:0000256" key="1">
    <source>
        <dbReference type="ARBA" id="ARBA00007831"/>
    </source>
</evidence>
<dbReference type="PRINTS" id="PR00196">
    <property type="entry name" value="ANNEXIN"/>
</dbReference>
<sequence>MEDVLSSELSGKFKTLAKKLSMTPWEVMAKALYKAMQGPGTKERVLIEVLATCSNDDIVELKKSYQLVLEADGKSKGNLPYCLLSTCFNLVVMF</sequence>
<dbReference type="GO" id="GO:0005886">
    <property type="term" value="C:plasma membrane"/>
    <property type="evidence" value="ECO:0007669"/>
    <property type="project" value="TreeGrafter"/>
</dbReference>
<dbReference type="GO" id="GO:0005509">
    <property type="term" value="F:calcium ion binding"/>
    <property type="evidence" value="ECO:0007669"/>
    <property type="project" value="InterPro"/>
</dbReference>
<dbReference type="GO" id="GO:0005737">
    <property type="term" value="C:cytoplasm"/>
    <property type="evidence" value="ECO:0007669"/>
    <property type="project" value="TreeGrafter"/>
</dbReference>
<dbReference type="SUPFAM" id="SSF47874">
    <property type="entry name" value="Annexin"/>
    <property type="match status" value="1"/>
</dbReference>
<dbReference type="PANTHER" id="PTHR10502">
    <property type="entry name" value="ANNEXIN"/>
    <property type="match status" value="1"/>
</dbReference>
<dbReference type="Gene3D" id="1.10.220.10">
    <property type="entry name" value="Annexin"/>
    <property type="match status" value="1"/>
</dbReference>
<keyword evidence="3" id="KW-0041">Annexin</keyword>
<evidence type="ECO:0000256" key="2">
    <source>
        <dbReference type="ARBA" id="ARBA00022737"/>
    </source>
</evidence>
<keyword evidence="5" id="KW-1185">Reference proteome</keyword>
<reference evidence="4 5" key="1">
    <citation type="submission" date="2018-11" db="EMBL/GenBank/DDBJ databases">
        <authorList>
            <consortium name="Pathogen Informatics"/>
        </authorList>
    </citation>
    <scope>NUCLEOTIDE SEQUENCE [LARGE SCALE GENOMIC DNA]</scope>
    <source>
        <strain evidence="4 5">NST_G2</strain>
    </source>
</reference>
<evidence type="ECO:0008006" key="6">
    <source>
        <dbReference type="Google" id="ProtNLM"/>
    </source>
</evidence>